<reference evidence="2" key="1">
    <citation type="journal article" date="2019" name="Int. J. Syst. Evol. Microbiol.">
        <title>The Global Catalogue of Microorganisms (GCM) 10K type strain sequencing project: providing services to taxonomists for standard genome sequencing and annotation.</title>
        <authorList>
            <consortium name="The Broad Institute Genomics Platform"/>
            <consortium name="The Broad Institute Genome Sequencing Center for Infectious Disease"/>
            <person name="Wu L."/>
            <person name="Ma J."/>
        </authorList>
    </citation>
    <scope>NUCLEOTIDE SEQUENCE [LARGE SCALE GENOMIC DNA]</scope>
    <source>
        <strain evidence="2">CCUG 73951</strain>
    </source>
</reference>
<keyword evidence="2" id="KW-1185">Reference proteome</keyword>
<name>A0ABW2K8S2_9BACI</name>
<evidence type="ECO:0000313" key="1">
    <source>
        <dbReference type="EMBL" id="MFC7322555.1"/>
    </source>
</evidence>
<organism evidence="1 2">
    <name type="scientific">Halobacillus campisalis</name>
    <dbReference type="NCBI Taxonomy" id="435909"/>
    <lineage>
        <taxon>Bacteria</taxon>
        <taxon>Bacillati</taxon>
        <taxon>Bacillota</taxon>
        <taxon>Bacilli</taxon>
        <taxon>Bacillales</taxon>
        <taxon>Bacillaceae</taxon>
        <taxon>Halobacillus</taxon>
    </lineage>
</organism>
<dbReference type="SUPFAM" id="SSF54427">
    <property type="entry name" value="NTF2-like"/>
    <property type="match status" value="1"/>
</dbReference>
<proteinExistence type="predicted"/>
<gene>
    <name evidence="1" type="ORF">ACFQMN_16955</name>
</gene>
<accession>A0ABW2K8S2</accession>
<dbReference type="Proteomes" id="UP001596494">
    <property type="component" value="Unassembled WGS sequence"/>
</dbReference>
<dbReference type="EMBL" id="JBHTBY010000017">
    <property type="protein sequence ID" value="MFC7322555.1"/>
    <property type="molecule type" value="Genomic_DNA"/>
</dbReference>
<dbReference type="InterPro" id="IPR032710">
    <property type="entry name" value="NTF2-like_dom_sf"/>
</dbReference>
<protein>
    <submittedName>
        <fullName evidence="1">Flavoprotein</fullName>
    </submittedName>
</protein>
<comment type="caution">
    <text evidence="1">The sequence shown here is derived from an EMBL/GenBank/DDBJ whole genome shotgun (WGS) entry which is preliminary data.</text>
</comment>
<sequence>MKNNYLFREFLNEYLEVWRQSSFTRLQEILSESYKAREIAGGDVVDFGYEEALDGWKQGFQFAENQPCAWDLREIAVIPVKENEVMAIVSADLVMEGDRSETVSLFFQTFKFTDNHGWRLIRSYIETGVPISNLKNMSFQPTHL</sequence>
<evidence type="ECO:0000313" key="2">
    <source>
        <dbReference type="Proteomes" id="UP001596494"/>
    </source>
</evidence>
<dbReference type="RefSeq" id="WP_289214933.1">
    <property type="nucleotide sequence ID" value="NZ_JAPVRC010000002.1"/>
</dbReference>